<organism evidence="1 2">
    <name type="scientific">Naganishia onofrii</name>
    <dbReference type="NCBI Taxonomy" id="1851511"/>
    <lineage>
        <taxon>Eukaryota</taxon>
        <taxon>Fungi</taxon>
        <taxon>Dikarya</taxon>
        <taxon>Basidiomycota</taxon>
        <taxon>Agaricomycotina</taxon>
        <taxon>Tremellomycetes</taxon>
        <taxon>Filobasidiales</taxon>
        <taxon>Filobasidiaceae</taxon>
        <taxon>Naganishia</taxon>
    </lineage>
</organism>
<proteinExistence type="predicted"/>
<protein>
    <submittedName>
        <fullName evidence="1">Uncharacterized protein</fullName>
    </submittedName>
</protein>
<dbReference type="EMBL" id="JASBWV010000008">
    <property type="protein sequence ID" value="KAJ9125047.1"/>
    <property type="molecule type" value="Genomic_DNA"/>
</dbReference>
<evidence type="ECO:0000313" key="2">
    <source>
        <dbReference type="Proteomes" id="UP001234202"/>
    </source>
</evidence>
<keyword evidence="2" id="KW-1185">Reference proteome</keyword>
<reference evidence="1" key="1">
    <citation type="submission" date="2023-04" db="EMBL/GenBank/DDBJ databases">
        <title>Draft Genome sequencing of Naganishia species isolated from polar environments using Oxford Nanopore Technology.</title>
        <authorList>
            <person name="Leo P."/>
            <person name="Venkateswaran K."/>
        </authorList>
    </citation>
    <scope>NUCLEOTIDE SEQUENCE</scope>
    <source>
        <strain evidence="1">DBVPG 5303</strain>
    </source>
</reference>
<accession>A0ACC2XM35</accession>
<evidence type="ECO:0000313" key="1">
    <source>
        <dbReference type="EMBL" id="KAJ9125047.1"/>
    </source>
</evidence>
<dbReference type="Proteomes" id="UP001234202">
    <property type="component" value="Unassembled WGS sequence"/>
</dbReference>
<comment type="caution">
    <text evidence="1">The sequence shown here is derived from an EMBL/GenBank/DDBJ whole genome shotgun (WGS) entry which is preliminary data.</text>
</comment>
<sequence length="121" mass="13367">MSDLLFQKEQRNASYLSSAYETLTEEKRKQMKNFIKMFSAKVVKGLVERRKSVRGPGHRMSKLQDLHSDPSSSFCTPTEGNFAISPSGALNQGQAEGIKLSGSENVNSQLQDTVIMAARAL</sequence>
<gene>
    <name evidence="1" type="ORF">QFC24_002981</name>
</gene>
<name>A0ACC2XM35_9TREE</name>